<gene>
    <name evidence="1" type="ORF">K7432_012095</name>
</gene>
<dbReference type="EMBL" id="JASJQH010007886">
    <property type="protein sequence ID" value="KAK9700661.1"/>
    <property type="molecule type" value="Genomic_DNA"/>
</dbReference>
<keyword evidence="2" id="KW-1185">Reference proteome</keyword>
<organism evidence="1 2">
    <name type="scientific">Basidiobolus ranarum</name>
    <dbReference type="NCBI Taxonomy" id="34480"/>
    <lineage>
        <taxon>Eukaryota</taxon>
        <taxon>Fungi</taxon>
        <taxon>Fungi incertae sedis</taxon>
        <taxon>Zoopagomycota</taxon>
        <taxon>Entomophthoromycotina</taxon>
        <taxon>Basidiobolomycetes</taxon>
        <taxon>Basidiobolales</taxon>
        <taxon>Basidiobolaceae</taxon>
        <taxon>Basidiobolus</taxon>
    </lineage>
</organism>
<proteinExistence type="predicted"/>
<sequence length="101" mass="11184">MGAYPQMPYEAISELKYHQLTSNIIRTGPKSPGISQLLLNPQELTAPDLRCVEGDATVDPEIERFCDWNPYILESTCPSSGILGEVNALEADTCPPNIMRF</sequence>
<reference evidence="1 2" key="1">
    <citation type="submission" date="2023-04" db="EMBL/GenBank/DDBJ databases">
        <title>Genome of Basidiobolus ranarum AG-B5.</title>
        <authorList>
            <person name="Stajich J.E."/>
            <person name="Carter-House D."/>
            <person name="Gryganskyi A."/>
        </authorList>
    </citation>
    <scope>NUCLEOTIDE SEQUENCE [LARGE SCALE GENOMIC DNA]</scope>
    <source>
        <strain evidence="1 2">AG-B5</strain>
    </source>
</reference>
<evidence type="ECO:0000313" key="2">
    <source>
        <dbReference type="Proteomes" id="UP001479436"/>
    </source>
</evidence>
<name>A0ABR2VST0_9FUNG</name>
<dbReference type="Proteomes" id="UP001479436">
    <property type="component" value="Unassembled WGS sequence"/>
</dbReference>
<comment type="caution">
    <text evidence="1">The sequence shown here is derived from an EMBL/GenBank/DDBJ whole genome shotgun (WGS) entry which is preliminary data.</text>
</comment>
<protein>
    <submittedName>
        <fullName evidence="1">Uncharacterized protein</fullName>
    </submittedName>
</protein>
<accession>A0ABR2VST0</accession>
<evidence type="ECO:0000313" key="1">
    <source>
        <dbReference type="EMBL" id="KAK9700661.1"/>
    </source>
</evidence>